<keyword evidence="2" id="KW-1133">Transmembrane helix</keyword>
<keyword evidence="2" id="KW-0812">Transmembrane</keyword>
<dbReference type="PANTHER" id="PTHR35335:SF1">
    <property type="entry name" value="UPF0716 PROTEIN FXSA"/>
    <property type="match status" value="1"/>
</dbReference>
<evidence type="ECO:0000313" key="4">
    <source>
        <dbReference type="Proteomes" id="UP001142810"/>
    </source>
</evidence>
<proteinExistence type="predicted"/>
<dbReference type="NCBIfam" id="NF008528">
    <property type="entry name" value="PRK11463.1-2"/>
    <property type="match status" value="1"/>
</dbReference>
<evidence type="ECO:0000313" key="3">
    <source>
        <dbReference type="EMBL" id="MCW8109080.1"/>
    </source>
</evidence>
<dbReference type="Proteomes" id="UP001142810">
    <property type="component" value="Unassembled WGS sequence"/>
</dbReference>
<dbReference type="Pfam" id="PF04186">
    <property type="entry name" value="FxsA"/>
    <property type="match status" value="1"/>
</dbReference>
<organism evidence="3 4">
    <name type="scientific">Alteromonas aquimaris</name>
    <dbReference type="NCBI Taxonomy" id="2998417"/>
    <lineage>
        <taxon>Bacteria</taxon>
        <taxon>Pseudomonadati</taxon>
        <taxon>Pseudomonadota</taxon>
        <taxon>Gammaproteobacteria</taxon>
        <taxon>Alteromonadales</taxon>
        <taxon>Alteromonadaceae</taxon>
        <taxon>Alteromonas/Salinimonas group</taxon>
        <taxon>Alteromonas</taxon>
    </lineage>
</organism>
<keyword evidence="2" id="KW-0472">Membrane</keyword>
<name>A0ABT3P973_9ALTE</name>
<evidence type="ECO:0000256" key="1">
    <source>
        <dbReference type="SAM" id="MobiDB-lite"/>
    </source>
</evidence>
<reference evidence="3" key="1">
    <citation type="submission" date="2022-11" db="EMBL/GenBank/DDBJ databases">
        <title>Alteromonas sp. nov., isolated from sea water of the Qingdao.</title>
        <authorList>
            <person name="Wang Q."/>
        </authorList>
    </citation>
    <scope>NUCLEOTIDE SEQUENCE</scope>
    <source>
        <strain evidence="3">ASW11-7</strain>
    </source>
</reference>
<dbReference type="InterPro" id="IPR007313">
    <property type="entry name" value="FxsA"/>
</dbReference>
<dbReference type="PANTHER" id="PTHR35335">
    <property type="entry name" value="UPF0716 PROTEIN FXSA"/>
    <property type="match status" value="1"/>
</dbReference>
<protein>
    <submittedName>
        <fullName evidence="3">FxsA family protein</fullName>
    </submittedName>
</protein>
<comment type="caution">
    <text evidence="3">The sequence shown here is derived from an EMBL/GenBank/DDBJ whole genome shotgun (WGS) entry which is preliminary data.</text>
</comment>
<feature type="compositionally biased region" description="Basic and acidic residues" evidence="1">
    <location>
        <begin position="149"/>
        <end position="162"/>
    </location>
</feature>
<accession>A0ABT3P973</accession>
<sequence length="162" mass="17896">MRNLFLLFAIMPIVEIALLVQVGGIIGGWNTIALVLISAFVGAYFVRREGVHTLTTAQQKMQSNQIPGQELLEGLMLLVAGVLLVTPGFITDIFGLALVLPPSRKYIAKKLKKHLSMHVVSGSAFQSQQYYHSSAQAPDKDEDIIEGEYQEKSDTNKPKRLD</sequence>
<feature type="region of interest" description="Disordered" evidence="1">
    <location>
        <begin position="131"/>
        <end position="162"/>
    </location>
</feature>
<keyword evidence="4" id="KW-1185">Reference proteome</keyword>
<gene>
    <name evidence="3" type="ORF">OPS25_11290</name>
</gene>
<evidence type="ECO:0000256" key="2">
    <source>
        <dbReference type="SAM" id="Phobius"/>
    </source>
</evidence>
<dbReference type="RefSeq" id="WP_265617825.1">
    <property type="nucleotide sequence ID" value="NZ_JAPFRD010000011.1"/>
</dbReference>
<dbReference type="EMBL" id="JAPFRD010000011">
    <property type="protein sequence ID" value="MCW8109080.1"/>
    <property type="molecule type" value="Genomic_DNA"/>
</dbReference>
<feature type="transmembrane region" description="Helical" evidence="2">
    <location>
        <begin position="75"/>
        <end position="100"/>
    </location>
</feature>